<accession>A0A923NGU9</accession>
<reference evidence="1" key="1">
    <citation type="submission" date="2020-08" db="EMBL/GenBank/DDBJ databases">
        <title>Complete genome sequence of Weissella confusa strain FS54 provides insights into metabolic potential.</title>
        <authorList>
            <person name="Fhoula I."/>
            <person name="Najjari A."/>
            <person name="Lekired A."/>
            <person name="Bessrour-Aouam N."/>
            <person name="Jaballah S."/>
            <person name="Klibi N."/>
            <person name="Ouzari H.-I."/>
        </authorList>
    </citation>
    <scope>NUCLEOTIDE SEQUENCE</scope>
    <source>
        <strain evidence="1">FS54</strain>
    </source>
</reference>
<sequence length="35" mass="3903">MVQSAQAMVIFDYTMDDIKVENYKPAKSIKAPVAV</sequence>
<dbReference type="EMBL" id="JACSZT010000019">
    <property type="protein sequence ID" value="MBC6499486.1"/>
    <property type="molecule type" value="Genomic_DNA"/>
</dbReference>
<gene>
    <name evidence="1" type="ORF">H7R52_14790</name>
</gene>
<evidence type="ECO:0000313" key="1">
    <source>
        <dbReference type="EMBL" id="MBC6499486.1"/>
    </source>
</evidence>
<dbReference type="Proteomes" id="UP000650485">
    <property type="component" value="Unassembled WGS sequence"/>
</dbReference>
<dbReference type="SUPFAM" id="SSF55831">
    <property type="entry name" value="Thymidylate synthase/dCMP hydroxymethylase"/>
    <property type="match status" value="1"/>
</dbReference>
<protein>
    <submittedName>
        <fullName evidence="1">Uncharacterized protein</fullName>
    </submittedName>
</protein>
<name>A0A923NGU9_WEICO</name>
<comment type="caution">
    <text evidence="1">The sequence shown here is derived from an EMBL/GenBank/DDBJ whole genome shotgun (WGS) entry which is preliminary data.</text>
</comment>
<dbReference type="InterPro" id="IPR036926">
    <property type="entry name" value="Thymidate_synth/dCMP_Mease_sf"/>
</dbReference>
<dbReference type="AlphaFoldDB" id="A0A923NGU9"/>
<organism evidence="1 2">
    <name type="scientific">Weissella confusa</name>
    <name type="common">Lactobacillus confusus</name>
    <dbReference type="NCBI Taxonomy" id="1583"/>
    <lineage>
        <taxon>Bacteria</taxon>
        <taxon>Bacillati</taxon>
        <taxon>Bacillota</taxon>
        <taxon>Bacilli</taxon>
        <taxon>Lactobacillales</taxon>
        <taxon>Lactobacillaceae</taxon>
        <taxon>Weissella</taxon>
    </lineage>
</organism>
<proteinExistence type="predicted"/>
<evidence type="ECO:0000313" key="2">
    <source>
        <dbReference type="Proteomes" id="UP000650485"/>
    </source>
</evidence>
<dbReference type="Gene3D" id="3.30.572.10">
    <property type="entry name" value="Thymidylate synthase/dCMP hydroxymethylase domain"/>
    <property type="match status" value="1"/>
</dbReference>